<comment type="similarity">
    <text evidence="1 4">Belongs to the D-isomer specific 2-hydroxyacid dehydrogenase family.</text>
</comment>
<sequence length="312" mass="35970">MKILITVKISDEQFEKIQNLGYDVVRISERKVQNCEETDDADILVAYNPFKTLDIAKMKNLKYIMLTSVGFDQLPKEKVLAQNIQVTNNRGGYSIPMAEWIVMCILEIYKRAKMFYKQQQNKIWHMDLVSISELYGQRIGFLGTGTIATEAAKRLKGFGVEIWGHNTNGREVEHFDRCFSKNEIDEIFKNCDVVVSTMPCTSETEGMLNKDKFSLMKEGSSFINVGRGKLVKEDDLLMYIDKFKGVALDVFEQEPLRKDSPLWEAENVIVTPHNCWVSDKNPVRVEELMYSNLKKYKEGKKVDNIVNVEKGY</sequence>
<dbReference type="Pfam" id="PF02826">
    <property type="entry name" value="2-Hacid_dh_C"/>
    <property type="match status" value="1"/>
</dbReference>
<evidence type="ECO:0000313" key="7">
    <source>
        <dbReference type="EMBL" id="MBU5336228.1"/>
    </source>
</evidence>
<gene>
    <name evidence="7" type="ORF">KQI20_07230</name>
</gene>
<evidence type="ECO:0000256" key="4">
    <source>
        <dbReference type="RuleBase" id="RU003719"/>
    </source>
</evidence>
<dbReference type="InterPro" id="IPR006140">
    <property type="entry name" value="D-isomer_DH_NAD-bd"/>
</dbReference>
<keyword evidence="3" id="KW-0520">NAD</keyword>
<name>A0ABS6DXT9_9FIRM</name>
<dbReference type="RefSeq" id="WP_216569355.1">
    <property type="nucleotide sequence ID" value="NZ_JAHLOQ010000016.1"/>
</dbReference>
<dbReference type="InterPro" id="IPR006139">
    <property type="entry name" value="D-isomer_2_OHA_DH_cat_dom"/>
</dbReference>
<evidence type="ECO:0000256" key="2">
    <source>
        <dbReference type="ARBA" id="ARBA00023002"/>
    </source>
</evidence>
<protein>
    <submittedName>
        <fullName evidence="7">Phosphoglycerate dehydrogenase</fullName>
    </submittedName>
</protein>
<dbReference type="EMBL" id="JAHLOQ010000016">
    <property type="protein sequence ID" value="MBU5336228.1"/>
    <property type="molecule type" value="Genomic_DNA"/>
</dbReference>
<dbReference type="CDD" id="cd12155">
    <property type="entry name" value="PGDH_1"/>
    <property type="match status" value="1"/>
</dbReference>
<dbReference type="Pfam" id="PF00389">
    <property type="entry name" value="2-Hacid_dh"/>
    <property type="match status" value="1"/>
</dbReference>
<evidence type="ECO:0000256" key="3">
    <source>
        <dbReference type="ARBA" id="ARBA00023027"/>
    </source>
</evidence>
<comment type="caution">
    <text evidence="7">The sequence shown here is derived from an EMBL/GenBank/DDBJ whole genome shotgun (WGS) entry which is preliminary data.</text>
</comment>
<dbReference type="Proteomes" id="UP001196301">
    <property type="component" value="Unassembled WGS sequence"/>
</dbReference>
<evidence type="ECO:0000259" key="5">
    <source>
        <dbReference type="Pfam" id="PF00389"/>
    </source>
</evidence>
<evidence type="ECO:0000259" key="6">
    <source>
        <dbReference type="Pfam" id="PF02826"/>
    </source>
</evidence>
<dbReference type="PANTHER" id="PTHR43333:SF1">
    <property type="entry name" value="D-ISOMER SPECIFIC 2-HYDROXYACID DEHYDROGENASE NAD-BINDING DOMAIN-CONTAINING PROTEIN"/>
    <property type="match status" value="1"/>
</dbReference>
<evidence type="ECO:0000313" key="8">
    <source>
        <dbReference type="Proteomes" id="UP001196301"/>
    </source>
</evidence>
<proteinExistence type="inferred from homology"/>
<feature type="domain" description="D-isomer specific 2-hydroxyacid dehydrogenase NAD-binding" evidence="6">
    <location>
        <begin position="103"/>
        <end position="274"/>
    </location>
</feature>
<evidence type="ECO:0000256" key="1">
    <source>
        <dbReference type="ARBA" id="ARBA00005854"/>
    </source>
</evidence>
<accession>A0ABS6DXT9</accession>
<feature type="domain" description="D-isomer specific 2-hydroxyacid dehydrogenase catalytic" evidence="5">
    <location>
        <begin position="3"/>
        <end position="307"/>
    </location>
</feature>
<reference evidence="7 8" key="1">
    <citation type="submission" date="2021-06" db="EMBL/GenBank/DDBJ databases">
        <authorList>
            <person name="Sun Q."/>
            <person name="Li D."/>
        </authorList>
    </citation>
    <scope>NUCLEOTIDE SEQUENCE [LARGE SCALE GENOMIC DNA]</scope>
    <source>
        <strain evidence="7 8">N19</strain>
    </source>
</reference>
<keyword evidence="8" id="KW-1185">Reference proteome</keyword>
<organism evidence="7 8">
    <name type="scientific">Intestinibacter bartlettii</name>
    <dbReference type="NCBI Taxonomy" id="261299"/>
    <lineage>
        <taxon>Bacteria</taxon>
        <taxon>Bacillati</taxon>
        <taxon>Bacillota</taxon>
        <taxon>Clostridia</taxon>
        <taxon>Peptostreptococcales</taxon>
        <taxon>Peptostreptococcaceae</taxon>
        <taxon>Intestinibacter</taxon>
    </lineage>
</organism>
<keyword evidence="2 4" id="KW-0560">Oxidoreductase</keyword>
<dbReference type="PANTHER" id="PTHR43333">
    <property type="entry name" value="2-HACID_DH_C DOMAIN-CONTAINING PROTEIN"/>
    <property type="match status" value="1"/>
</dbReference>